<dbReference type="Pfam" id="PF04082">
    <property type="entry name" value="Fungal_trans"/>
    <property type="match status" value="1"/>
</dbReference>
<keyword evidence="7" id="KW-0539">Nucleus</keyword>
<evidence type="ECO:0000256" key="8">
    <source>
        <dbReference type="SAM" id="MobiDB-lite"/>
    </source>
</evidence>
<dbReference type="eggNOG" id="ENOG502QWDT">
    <property type="taxonomic scope" value="Eukaryota"/>
</dbReference>
<evidence type="ECO:0000256" key="4">
    <source>
        <dbReference type="ARBA" id="ARBA00023015"/>
    </source>
</evidence>
<keyword evidence="5" id="KW-0238">DNA-binding</keyword>
<evidence type="ECO:0000256" key="3">
    <source>
        <dbReference type="ARBA" id="ARBA00022833"/>
    </source>
</evidence>
<reference evidence="11" key="1">
    <citation type="journal article" date="2013" name="BMC Genomics">
        <title>Genome and transcriptome sequencing of the halophilic fungus Wallemia ichthyophaga: haloadaptations present and absent.</title>
        <authorList>
            <person name="Zajc J."/>
            <person name="Liu Y."/>
            <person name="Dai W."/>
            <person name="Yang Z."/>
            <person name="Hu J."/>
            <person name="Gostincar C."/>
            <person name="Gunde-Cimerman N."/>
        </authorList>
    </citation>
    <scope>NUCLEOTIDE SEQUENCE [LARGE SCALE GENOMIC DNA]</scope>
    <source>
        <strain evidence="11">EXF-994 / CBS 113033</strain>
    </source>
</reference>
<evidence type="ECO:0000259" key="9">
    <source>
        <dbReference type="PROSITE" id="PS50048"/>
    </source>
</evidence>
<keyword evidence="6" id="KW-0804">Transcription</keyword>
<dbReference type="OrthoDB" id="2123952at2759"/>
<dbReference type="GO" id="GO:0008270">
    <property type="term" value="F:zinc ion binding"/>
    <property type="evidence" value="ECO:0007669"/>
    <property type="project" value="InterPro"/>
</dbReference>
<dbReference type="STRING" id="1299270.R9AI32"/>
<dbReference type="GO" id="GO:0000981">
    <property type="term" value="F:DNA-binding transcription factor activity, RNA polymerase II-specific"/>
    <property type="evidence" value="ECO:0007669"/>
    <property type="project" value="InterPro"/>
</dbReference>
<dbReference type="CDD" id="cd12148">
    <property type="entry name" value="fungal_TF_MHR"/>
    <property type="match status" value="1"/>
</dbReference>
<evidence type="ECO:0000256" key="7">
    <source>
        <dbReference type="ARBA" id="ARBA00023242"/>
    </source>
</evidence>
<evidence type="ECO:0000256" key="1">
    <source>
        <dbReference type="ARBA" id="ARBA00004123"/>
    </source>
</evidence>
<organism evidence="10 11">
    <name type="scientific">Wallemia ichthyophaga (strain EXF-994 / CBS 113033)</name>
    <dbReference type="NCBI Taxonomy" id="1299270"/>
    <lineage>
        <taxon>Eukaryota</taxon>
        <taxon>Fungi</taxon>
        <taxon>Dikarya</taxon>
        <taxon>Basidiomycota</taxon>
        <taxon>Wallemiomycotina</taxon>
        <taxon>Wallemiomycetes</taxon>
        <taxon>Wallemiales</taxon>
        <taxon>Wallemiaceae</taxon>
        <taxon>Wallemia</taxon>
    </lineage>
</organism>
<dbReference type="SMART" id="SM00906">
    <property type="entry name" value="Fungal_trans"/>
    <property type="match status" value="1"/>
</dbReference>
<feature type="compositionally biased region" description="Basic and acidic residues" evidence="8">
    <location>
        <begin position="702"/>
        <end position="714"/>
    </location>
</feature>
<evidence type="ECO:0000313" key="10">
    <source>
        <dbReference type="EMBL" id="EOR01874.1"/>
    </source>
</evidence>
<dbReference type="OMA" id="SMEQGWI"/>
<dbReference type="PANTHER" id="PTHR31313:SF78">
    <property type="entry name" value="TRANSCRIPTION FACTOR DOMAIN-CONTAINING PROTEIN"/>
    <property type="match status" value="1"/>
</dbReference>
<dbReference type="RefSeq" id="XP_009267041.1">
    <property type="nucleotide sequence ID" value="XM_009268766.1"/>
</dbReference>
<name>R9AI32_WALI9</name>
<dbReference type="Proteomes" id="UP000014064">
    <property type="component" value="Unassembled WGS sequence"/>
</dbReference>
<keyword evidence="3" id="KW-0862">Zinc</keyword>
<feature type="compositionally biased region" description="Low complexity" evidence="8">
    <location>
        <begin position="836"/>
        <end position="865"/>
    </location>
</feature>
<dbReference type="Gene3D" id="4.10.240.10">
    <property type="entry name" value="Zn(2)-C6 fungal-type DNA-binding domain"/>
    <property type="match status" value="1"/>
</dbReference>
<dbReference type="PROSITE" id="PS50048">
    <property type="entry name" value="ZN2_CY6_FUNGAL_2"/>
    <property type="match status" value="1"/>
</dbReference>
<dbReference type="HOGENOM" id="CLU_323946_0_0_1"/>
<dbReference type="AlphaFoldDB" id="R9AI32"/>
<feature type="compositionally biased region" description="Low complexity" evidence="8">
    <location>
        <begin position="139"/>
        <end position="149"/>
    </location>
</feature>
<dbReference type="Pfam" id="PF00172">
    <property type="entry name" value="Zn_clus"/>
    <property type="match status" value="1"/>
</dbReference>
<dbReference type="CDD" id="cd00067">
    <property type="entry name" value="GAL4"/>
    <property type="match status" value="1"/>
</dbReference>
<sequence>MDEYNNLDLNNYLNNPNNNPNPIDKHRKRSSKACLHCRKIKSKCSRPNNAADGPCENCLNARVECIFQGATKKRGPPKGYIDSLSDKLGRLEVVLANLIELPGSTHVINSITQNDPITKDIVQGVLGAGLTGSGGFGGSAHSASSGPSAPSGPSPTLPADSSYIQSTHTQRRRLDDYPSFPNHSTQLPSITHIDDSIADSIGQLSIDENENIRYHGKASGLHLITNNRRHQQGIWNFPAPGIWPASHELKKLSQTEVVELSGAKLCLPDMQVQEKLIELYFSYVHPVLPIIHKSWFLQNFNLSQQSSPHNPDVPDESFPTLLLLCVFGVASRYSAVNNPDYPALWAAGTLYIERAREITHLDHPNSRLSSVQAFLLLTYRSVGLGDMKSAWMFLGHAVRMAEDLGLHRDVSHFHPNGRIRLSDVEVEARKRTWHGCVILDTYISSYIGRPTAIRGRDYDTRECKEDEIEETEAWMPIEAHVTCSRDACDLNDQDHPFNWTVPQTSYALSCFNHFSRLSALENSILEHCYSIKHGSGDSIGMLSELHQRVDQWSIDLPRHLKYTASSQHLPPPHVLTLHTAFHCTLILLHRPYVTTPSPYPSHQIMSMAANSITSIVNSLNTRHDFLNKAPSLLIYHIFTAGITHCFNLQYPDIAPVARRNLRRTMEALKAMVITWPAAGRAYDMLMDVYDIQRAEDEEGEREGEHGESSHEHAHAPGPRGIKRMLMESAEAQGVPIGVGWNDVFPCPTEPIQPQVPNRHPGVNVLSSELSDITADGIFPSPYFMGLEETQGETSGVVSGSGSQPVMQPHSHSHSHPNTHTHAQSRPSPPVMHLPNVQHLQHVQHLSHTPHTPHTPHLPVTHPTHLGQLHYSHAPAPMRSQGAQLYGDSAWQL</sequence>
<dbReference type="InterPro" id="IPR036864">
    <property type="entry name" value="Zn2-C6_fun-type_DNA-bd_sf"/>
</dbReference>
<dbReference type="EMBL" id="KE007228">
    <property type="protein sequence ID" value="EOR01874.1"/>
    <property type="molecule type" value="Genomic_DNA"/>
</dbReference>
<keyword evidence="4" id="KW-0805">Transcription regulation</keyword>
<dbReference type="GeneID" id="20376502"/>
<evidence type="ECO:0000256" key="2">
    <source>
        <dbReference type="ARBA" id="ARBA00022723"/>
    </source>
</evidence>
<feature type="region of interest" description="Disordered" evidence="8">
    <location>
        <begin position="1"/>
        <end position="27"/>
    </location>
</feature>
<evidence type="ECO:0000313" key="11">
    <source>
        <dbReference type="Proteomes" id="UP000014064"/>
    </source>
</evidence>
<dbReference type="GO" id="GO:0005634">
    <property type="term" value="C:nucleus"/>
    <property type="evidence" value="ECO:0007669"/>
    <property type="project" value="UniProtKB-SubCell"/>
</dbReference>
<feature type="compositionally biased region" description="Low complexity" evidence="8">
    <location>
        <begin position="1"/>
        <end position="22"/>
    </location>
</feature>
<dbReference type="PROSITE" id="PS00463">
    <property type="entry name" value="ZN2_CY6_FUNGAL_1"/>
    <property type="match status" value="1"/>
</dbReference>
<accession>R9AI32</accession>
<dbReference type="SUPFAM" id="SSF57701">
    <property type="entry name" value="Zn2/Cys6 DNA-binding domain"/>
    <property type="match status" value="1"/>
</dbReference>
<keyword evidence="11" id="KW-1185">Reference proteome</keyword>
<proteinExistence type="predicted"/>
<dbReference type="GO" id="GO:0003677">
    <property type="term" value="F:DNA binding"/>
    <property type="evidence" value="ECO:0007669"/>
    <property type="project" value="UniProtKB-KW"/>
</dbReference>
<feature type="domain" description="Zn(2)-C6 fungal-type" evidence="9">
    <location>
        <begin position="33"/>
        <end position="67"/>
    </location>
</feature>
<dbReference type="KEGG" id="wic:J056_003550"/>
<protein>
    <submittedName>
        <fullName evidence="10">Cutinase transcription factor 1 alpha</fullName>
    </submittedName>
</protein>
<dbReference type="SMART" id="SM00066">
    <property type="entry name" value="GAL4"/>
    <property type="match status" value="1"/>
</dbReference>
<dbReference type="GO" id="GO:0006351">
    <property type="term" value="P:DNA-templated transcription"/>
    <property type="evidence" value="ECO:0007669"/>
    <property type="project" value="InterPro"/>
</dbReference>
<feature type="region of interest" description="Disordered" evidence="8">
    <location>
        <begin position="695"/>
        <end position="718"/>
    </location>
</feature>
<feature type="region of interest" description="Disordered" evidence="8">
    <location>
        <begin position="792"/>
        <end position="869"/>
    </location>
</feature>
<dbReference type="InterPro" id="IPR051615">
    <property type="entry name" value="Transcr_Regulatory_Elem"/>
</dbReference>
<evidence type="ECO:0000256" key="5">
    <source>
        <dbReference type="ARBA" id="ARBA00023125"/>
    </source>
</evidence>
<gene>
    <name evidence="10" type="ORF">J056_003550</name>
</gene>
<comment type="subcellular location">
    <subcellularLocation>
        <location evidence="1">Nucleus</location>
    </subcellularLocation>
</comment>
<keyword evidence="2" id="KW-0479">Metal-binding</keyword>
<feature type="region of interest" description="Disordered" evidence="8">
    <location>
        <begin position="136"/>
        <end position="184"/>
    </location>
</feature>
<dbReference type="PANTHER" id="PTHR31313">
    <property type="entry name" value="TY1 ENHANCER ACTIVATOR"/>
    <property type="match status" value="1"/>
</dbReference>
<dbReference type="InterPro" id="IPR007219">
    <property type="entry name" value="XnlR_reg_dom"/>
</dbReference>
<dbReference type="InterPro" id="IPR001138">
    <property type="entry name" value="Zn2Cys6_DnaBD"/>
</dbReference>
<evidence type="ECO:0000256" key="6">
    <source>
        <dbReference type="ARBA" id="ARBA00023163"/>
    </source>
</evidence>